<evidence type="ECO:0000256" key="5">
    <source>
        <dbReference type="ARBA" id="ARBA00030889"/>
    </source>
</evidence>
<feature type="compositionally biased region" description="Basic and acidic residues" evidence="7">
    <location>
        <begin position="288"/>
        <end position="308"/>
    </location>
</feature>
<evidence type="ECO:0000256" key="6">
    <source>
        <dbReference type="RuleBase" id="RU367086"/>
    </source>
</evidence>
<comment type="caution">
    <text evidence="9">The sequence shown here is derived from an EMBL/GenBank/DDBJ whole genome shotgun (WGS) entry which is preliminary data.</text>
</comment>
<dbReference type="InterPro" id="IPR007109">
    <property type="entry name" value="Brix"/>
</dbReference>
<accession>A0AAV6UE18</accession>
<gene>
    <name evidence="9" type="ORF">JTE90_008613</name>
</gene>
<protein>
    <recommendedName>
        <fullName evidence="3 6">Ribosome production factor 2 homolog</fullName>
    </recommendedName>
    <alternativeName>
        <fullName evidence="5 6">Ribosome biogenesis protein RPF2 homolog</fullName>
    </alternativeName>
</protein>
<sequence length="308" mass="35539">MQQTQQQIVKPKTHSGKKFLENRAPKLIENDKTTIFIRGVNANNVVLQTMKDFAALKRPHCVFFNKKNDIKPMEDVNSLEFFCQRSDASQFMFGSHNKKRPNNLVVGRTFNGRVLDIFELGVEDFKPLKDFKNAKVATGSKPMMLFTEGFDATPEYARLKNFFIDFFRGPVVEYVNLKGLEHLLVFSLINGKVRFRSYKVTLKKQEDSKLPLVELEEIGPHMNLVMRRSQLGSDSLFKQACQKPQQLKHKKVKNVRRDPFGTTQGRIHMERQDYARLQTRKLKGLKKRGSDQVEESAPKKAKVAEESS</sequence>
<comment type="subcellular location">
    <subcellularLocation>
        <location evidence="1 6">Nucleus</location>
        <location evidence="1 6">Nucleolus</location>
    </subcellularLocation>
</comment>
<dbReference type="SMART" id="SM00879">
    <property type="entry name" value="Brix"/>
    <property type="match status" value="1"/>
</dbReference>
<evidence type="ECO:0000313" key="9">
    <source>
        <dbReference type="EMBL" id="KAG8182078.1"/>
    </source>
</evidence>
<keyword evidence="10" id="KW-1185">Reference proteome</keyword>
<dbReference type="GO" id="GO:0019843">
    <property type="term" value="F:rRNA binding"/>
    <property type="evidence" value="ECO:0007669"/>
    <property type="project" value="UniProtKB-UniRule"/>
</dbReference>
<dbReference type="InterPro" id="IPR039770">
    <property type="entry name" value="Rpf2"/>
</dbReference>
<evidence type="ECO:0000256" key="3">
    <source>
        <dbReference type="ARBA" id="ARBA00020387"/>
    </source>
</evidence>
<evidence type="ECO:0000256" key="7">
    <source>
        <dbReference type="SAM" id="MobiDB-lite"/>
    </source>
</evidence>
<dbReference type="Pfam" id="PF04427">
    <property type="entry name" value="Brix"/>
    <property type="match status" value="1"/>
</dbReference>
<feature type="region of interest" description="Disordered" evidence="7">
    <location>
        <begin position="283"/>
        <end position="308"/>
    </location>
</feature>
<keyword evidence="4 6" id="KW-0539">Nucleus</keyword>
<dbReference type="Proteomes" id="UP000827092">
    <property type="component" value="Unassembled WGS sequence"/>
</dbReference>
<proteinExistence type="inferred from homology"/>
<evidence type="ECO:0000259" key="8">
    <source>
        <dbReference type="PROSITE" id="PS50833"/>
    </source>
</evidence>
<evidence type="ECO:0000256" key="2">
    <source>
        <dbReference type="ARBA" id="ARBA00010782"/>
    </source>
</evidence>
<evidence type="ECO:0000256" key="4">
    <source>
        <dbReference type="ARBA" id="ARBA00023242"/>
    </source>
</evidence>
<organism evidence="9 10">
    <name type="scientific">Oedothorax gibbosus</name>
    <dbReference type="NCBI Taxonomy" id="931172"/>
    <lineage>
        <taxon>Eukaryota</taxon>
        <taxon>Metazoa</taxon>
        <taxon>Ecdysozoa</taxon>
        <taxon>Arthropoda</taxon>
        <taxon>Chelicerata</taxon>
        <taxon>Arachnida</taxon>
        <taxon>Araneae</taxon>
        <taxon>Araneomorphae</taxon>
        <taxon>Entelegynae</taxon>
        <taxon>Araneoidea</taxon>
        <taxon>Linyphiidae</taxon>
        <taxon>Erigoninae</taxon>
        <taxon>Oedothorax</taxon>
    </lineage>
</organism>
<dbReference type="PROSITE" id="PS50833">
    <property type="entry name" value="BRIX"/>
    <property type="match status" value="1"/>
</dbReference>
<dbReference type="GO" id="GO:0005730">
    <property type="term" value="C:nucleolus"/>
    <property type="evidence" value="ECO:0007669"/>
    <property type="project" value="UniProtKB-SubCell"/>
</dbReference>
<dbReference type="GO" id="GO:0000463">
    <property type="term" value="P:maturation of LSU-rRNA from tricistronic rRNA transcript (SSU-rRNA, 5.8S rRNA, LSU-rRNA)"/>
    <property type="evidence" value="ECO:0007669"/>
    <property type="project" value="TreeGrafter"/>
</dbReference>
<evidence type="ECO:0000256" key="1">
    <source>
        <dbReference type="ARBA" id="ARBA00004604"/>
    </source>
</evidence>
<dbReference type="PANTHER" id="PTHR12728:SF0">
    <property type="entry name" value="RIBOSOME PRODUCTION FACTOR 2 HOMOLOG"/>
    <property type="match status" value="1"/>
</dbReference>
<comment type="similarity">
    <text evidence="2 6">Belongs to the RPF2 family.</text>
</comment>
<dbReference type="AlphaFoldDB" id="A0AAV6UE18"/>
<reference evidence="9 10" key="1">
    <citation type="journal article" date="2022" name="Nat. Ecol. Evol.">
        <title>A masculinizing supergene underlies an exaggerated male reproductive morph in a spider.</title>
        <authorList>
            <person name="Hendrickx F."/>
            <person name="De Corte Z."/>
            <person name="Sonet G."/>
            <person name="Van Belleghem S.M."/>
            <person name="Kostlbacher S."/>
            <person name="Vangestel C."/>
        </authorList>
    </citation>
    <scope>NUCLEOTIDE SEQUENCE [LARGE SCALE GENOMIC DNA]</scope>
    <source>
        <strain evidence="9">W744_W776</strain>
    </source>
</reference>
<evidence type="ECO:0000313" key="10">
    <source>
        <dbReference type="Proteomes" id="UP000827092"/>
    </source>
</evidence>
<dbReference type="PANTHER" id="PTHR12728">
    <property type="entry name" value="BRIX DOMAIN CONTAINING PROTEIN"/>
    <property type="match status" value="1"/>
</dbReference>
<feature type="domain" description="Brix" evidence="8">
    <location>
        <begin position="32"/>
        <end position="235"/>
    </location>
</feature>
<dbReference type="GO" id="GO:0000027">
    <property type="term" value="P:ribosomal large subunit assembly"/>
    <property type="evidence" value="ECO:0007669"/>
    <property type="project" value="InterPro"/>
</dbReference>
<dbReference type="EMBL" id="JAFNEN010000482">
    <property type="protein sequence ID" value="KAG8182078.1"/>
    <property type="molecule type" value="Genomic_DNA"/>
</dbReference>
<name>A0AAV6UE18_9ARAC</name>